<dbReference type="SUPFAM" id="SSF52833">
    <property type="entry name" value="Thioredoxin-like"/>
    <property type="match status" value="1"/>
</dbReference>
<name>A0ABY4KCR2_9FLAO</name>
<dbReference type="Gene3D" id="3.40.30.10">
    <property type="entry name" value="Glutaredoxin"/>
    <property type="match status" value="1"/>
</dbReference>
<accession>A0ABY4KCR2</accession>
<organism evidence="2 3">
    <name type="scientific">Flavobacterium azooxidireducens</name>
    <dbReference type="NCBI Taxonomy" id="1871076"/>
    <lineage>
        <taxon>Bacteria</taxon>
        <taxon>Pseudomonadati</taxon>
        <taxon>Bacteroidota</taxon>
        <taxon>Flavobacteriia</taxon>
        <taxon>Flavobacteriales</taxon>
        <taxon>Flavobacteriaceae</taxon>
        <taxon>Flavobacterium</taxon>
    </lineage>
</organism>
<reference evidence="2" key="1">
    <citation type="submission" date="2022-04" db="EMBL/GenBank/DDBJ databases">
        <title>Consumption of N2O by Flavobacterium azooxidireducens sp. nov. isolated from Decomposing Leaf Litter of Phragmites australis (Cav.).</title>
        <authorList>
            <person name="Behrendt U."/>
            <person name="Spanner T."/>
            <person name="Augustin J."/>
            <person name="Horn M.A."/>
            <person name="Kolb S."/>
            <person name="Ulrich A."/>
        </authorList>
    </citation>
    <scope>NUCLEOTIDE SEQUENCE</scope>
    <source>
        <strain evidence="2">IGB 4-14</strain>
    </source>
</reference>
<sequence length="391" mass="45636">MRISLFFLLLVNLSFSQKVNFETTVDDAFHKAKKENKLVFIEYYNEECTICKSIEPLFSNKEMADFYNKNFINYKINTKGGLQGKDSLFMAETKIKFQGVPYFMFFDQNKNFIHYSGAKSDVNYLLNIGKTALNPEERTGSLKAKYDAGDRTIKTLYAYADVALLYQDDELGNLILNELFEIYPKQNLGTRQSYLILKNSVFSIDNGFFIYWYQNRSNLKDFEKGSKSGEEIKVLERIVLESIQKQKANWDLNQIKKAKEYTVGLGLSKSGNDFLWEEEAQLLIKNNQHSEAVLLMQSLLEESKNNLFSTLYMTEIFINFTQDKTTLQTILSELEKLTKQEMDVEQKADLYYQQLLCLKKLKEDKRFAELKKVATKFYSDHKLDTTNLNKI</sequence>
<dbReference type="RefSeq" id="WP_248433423.1">
    <property type="nucleotide sequence ID" value="NZ_CP096205.1"/>
</dbReference>
<evidence type="ECO:0000313" key="3">
    <source>
        <dbReference type="Proteomes" id="UP000830583"/>
    </source>
</evidence>
<feature type="domain" description="Thioredoxin" evidence="1">
    <location>
        <begin position="23"/>
        <end position="120"/>
    </location>
</feature>
<gene>
    <name evidence="2" type="ORF">M0M57_12830</name>
</gene>
<protein>
    <submittedName>
        <fullName evidence="2">Thioredoxin family protein</fullName>
    </submittedName>
</protein>
<dbReference type="InterPro" id="IPR013766">
    <property type="entry name" value="Thioredoxin_domain"/>
</dbReference>
<dbReference type="InterPro" id="IPR036249">
    <property type="entry name" value="Thioredoxin-like_sf"/>
</dbReference>
<dbReference type="Proteomes" id="UP000830583">
    <property type="component" value="Chromosome"/>
</dbReference>
<evidence type="ECO:0000259" key="1">
    <source>
        <dbReference type="Pfam" id="PF00085"/>
    </source>
</evidence>
<dbReference type="EMBL" id="CP096205">
    <property type="protein sequence ID" value="UPQ78499.1"/>
    <property type="molecule type" value="Genomic_DNA"/>
</dbReference>
<dbReference type="Pfam" id="PF00085">
    <property type="entry name" value="Thioredoxin"/>
    <property type="match status" value="1"/>
</dbReference>
<evidence type="ECO:0000313" key="2">
    <source>
        <dbReference type="EMBL" id="UPQ78499.1"/>
    </source>
</evidence>
<proteinExistence type="predicted"/>
<keyword evidence="3" id="KW-1185">Reference proteome</keyword>